<gene>
    <name evidence="2" type="ORF">PYCCODRAFT_1104338</name>
</gene>
<organism evidence="2 3">
    <name type="scientific">Trametes coccinea (strain BRFM310)</name>
    <name type="common">Pycnoporus coccineus</name>
    <dbReference type="NCBI Taxonomy" id="1353009"/>
    <lineage>
        <taxon>Eukaryota</taxon>
        <taxon>Fungi</taxon>
        <taxon>Dikarya</taxon>
        <taxon>Basidiomycota</taxon>
        <taxon>Agaricomycotina</taxon>
        <taxon>Agaricomycetes</taxon>
        <taxon>Polyporales</taxon>
        <taxon>Polyporaceae</taxon>
        <taxon>Trametes</taxon>
    </lineage>
</organism>
<evidence type="ECO:0000313" key="2">
    <source>
        <dbReference type="EMBL" id="OSC97790.1"/>
    </source>
</evidence>
<accession>A0A1Y2IBJ3</accession>
<dbReference type="Proteomes" id="UP000193067">
    <property type="component" value="Unassembled WGS sequence"/>
</dbReference>
<reference evidence="2 3" key="1">
    <citation type="journal article" date="2015" name="Biotechnol. Biofuels">
        <title>Enhanced degradation of softwood versus hardwood by the white-rot fungus Pycnoporus coccineus.</title>
        <authorList>
            <person name="Couturier M."/>
            <person name="Navarro D."/>
            <person name="Chevret D."/>
            <person name="Henrissat B."/>
            <person name="Piumi F."/>
            <person name="Ruiz-Duenas F.J."/>
            <person name="Martinez A.T."/>
            <person name="Grigoriev I.V."/>
            <person name="Riley R."/>
            <person name="Lipzen A."/>
            <person name="Berrin J.G."/>
            <person name="Master E.R."/>
            <person name="Rosso M.N."/>
        </authorList>
    </citation>
    <scope>NUCLEOTIDE SEQUENCE [LARGE SCALE GENOMIC DNA]</scope>
    <source>
        <strain evidence="2 3">BRFM310</strain>
    </source>
</reference>
<evidence type="ECO:0000256" key="1">
    <source>
        <dbReference type="SAM" id="MobiDB-lite"/>
    </source>
</evidence>
<name>A0A1Y2IBJ3_TRAC3</name>
<feature type="region of interest" description="Disordered" evidence="1">
    <location>
        <begin position="1"/>
        <end position="20"/>
    </location>
</feature>
<sequence>MGGDEGERGAEEVNGRWTERTSLYSGWDASQMRPKRAGYVSRAIPMLCAKASDPLLSHRPPLAPSSALPPRPGMHSVPMNRSSGRPVVKCVADGSGETHLQAGADALVAGVFRPIGLHPQTCAEHTSGRITRAELSRLKEHHQDNDQRTTVCSRQPLLLDFLPSISLLRPFSPL</sequence>
<feature type="compositionally biased region" description="Basic and acidic residues" evidence="1">
    <location>
        <begin position="1"/>
        <end position="19"/>
    </location>
</feature>
<dbReference type="EMBL" id="KZ084146">
    <property type="protein sequence ID" value="OSC97790.1"/>
    <property type="molecule type" value="Genomic_DNA"/>
</dbReference>
<evidence type="ECO:0000313" key="3">
    <source>
        <dbReference type="Proteomes" id="UP000193067"/>
    </source>
</evidence>
<feature type="compositionally biased region" description="Pro residues" evidence="1">
    <location>
        <begin position="61"/>
        <end position="72"/>
    </location>
</feature>
<feature type="region of interest" description="Disordered" evidence="1">
    <location>
        <begin position="58"/>
        <end position="85"/>
    </location>
</feature>
<proteinExistence type="predicted"/>
<keyword evidence="3" id="KW-1185">Reference proteome</keyword>
<protein>
    <submittedName>
        <fullName evidence="2">Uncharacterized protein</fullName>
    </submittedName>
</protein>
<dbReference type="AlphaFoldDB" id="A0A1Y2IBJ3"/>